<feature type="transmembrane region" description="Helical" evidence="1">
    <location>
        <begin position="12"/>
        <end position="30"/>
    </location>
</feature>
<evidence type="ECO:0000256" key="1">
    <source>
        <dbReference type="SAM" id="Phobius"/>
    </source>
</evidence>
<dbReference type="EMBL" id="JAUHPV010000004">
    <property type="protein sequence ID" value="MDN4472950.1"/>
    <property type="molecule type" value="Genomic_DNA"/>
</dbReference>
<feature type="transmembrane region" description="Helical" evidence="1">
    <location>
        <begin position="50"/>
        <end position="70"/>
    </location>
</feature>
<keyword evidence="1" id="KW-0812">Transmembrane</keyword>
<name>A0ABT8G1D5_9MICO</name>
<reference evidence="2" key="1">
    <citation type="submission" date="2023-06" db="EMBL/GenBank/DDBJ databases">
        <title>SYSU T00b26.</title>
        <authorList>
            <person name="Gao L."/>
            <person name="Fang B.-Z."/>
            <person name="Li W.-J."/>
        </authorList>
    </citation>
    <scope>NUCLEOTIDE SEQUENCE</scope>
    <source>
        <strain evidence="2">SYSU T00b26</strain>
    </source>
</reference>
<evidence type="ECO:0000313" key="3">
    <source>
        <dbReference type="Proteomes" id="UP001172738"/>
    </source>
</evidence>
<proteinExistence type="predicted"/>
<feature type="transmembrane region" description="Helical" evidence="1">
    <location>
        <begin position="126"/>
        <end position="147"/>
    </location>
</feature>
<accession>A0ABT8G1D5</accession>
<sequence length="233" mass="24119">MATYRRPGALAGAMYLLTHVTSVGAVVLYGTMLTDEAWGEGGGSALPQQLGALLDVVLAVAIVGTAVALYPHVRRRSQTGAIAYVGLRTLEAGVAAVGAVMVMAAVQMRDVGQADVAAGLVETYTWAFFVGPGLVVGVHTVVLAAVLRRHALVPQWITWLGLVGAPLVTASNLLIFFGLQDQVSVTASLAAVPIFAWEISLALFLILKGLRLRAPDADAQEVAAPGGPVASRV</sequence>
<dbReference type="Pfam" id="PF14329">
    <property type="entry name" value="DUF4386"/>
    <property type="match status" value="1"/>
</dbReference>
<keyword evidence="3" id="KW-1185">Reference proteome</keyword>
<dbReference type="Proteomes" id="UP001172738">
    <property type="component" value="Unassembled WGS sequence"/>
</dbReference>
<evidence type="ECO:0000313" key="2">
    <source>
        <dbReference type="EMBL" id="MDN4472950.1"/>
    </source>
</evidence>
<feature type="transmembrane region" description="Helical" evidence="1">
    <location>
        <begin position="159"/>
        <end position="179"/>
    </location>
</feature>
<keyword evidence="1" id="KW-0472">Membrane</keyword>
<dbReference type="RefSeq" id="WP_301128004.1">
    <property type="nucleotide sequence ID" value="NZ_JAUHPV010000004.1"/>
</dbReference>
<feature type="transmembrane region" description="Helical" evidence="1">
    <location>
        <begin position="82"/>
        <end position="106"/>
    </location>
</feature>
<keyword evidence="1" id="KW-1133">Transmembrane helix</keyword>
<feature type="transmembrane region" description="Helical" evidence="1">
    <location>
        <begin position="185"/>
        <end position="207"/>
    </location>
</feature>
<organism evidence="2 3">
    <name type="scientific">Demequina zhanjiangensis</name>
    <dbReference type="NCBI Taxonomy" id="3051659"/>
    <lineage>
        <taxon>Bacteria</taxon>
        <taxon>Bacillati</taxon>
        <taxon>Actinomycetota</taxon>
        <taxon>Actinomycetes</taxon>
        <taxon>Micrococcales</taxon>
        <taxon>Demequinaceae</taxon>
        <taxon>Demequina</taxon>
    </lineage>
</organism>
<comment type="caution">
    <text evidence="2">The sequence shown here is derived from an EMBL/GenBank/DDBJ whole genome shotgun (WGS) entry which is preliminary data.</text>
</comment>
<gene>
    <name evidence="2" type="ORF">QQX04_08105</name>
</gene>
<dbReference type="InterPro" id="IPR025495">
    <property type="entry name" value="DUF4386"/>
</dbReference>
<protein>
    <submittedName>
        <fullName evidence="2">DUF4386 domain-containing protein</fullName>
    </submittedName>
</protein>